<reference evidence="8 9" key="1">
    <citation type="journal article" date="1999" name="DNA Res.">
        <title>Complete genome sequence of an aerobic hyper-thermophilic crenarchaeon, Aeropyrum pernix K1.</title>
        <authorList>
            <person name="Kawarabayasi Y."/>
            <person name="Hino Y."/>
            <person name="Horikawa H."/>
            <person name="Yamazaki S."/>
            <person name="Haikawa Y."/>
            <person name="Jin-no K."/>
            <person name="Takahashi M."/>
            <person name="Sekine M."/>
            <person name="Baba S."/>
            <person name="Ankai A."/>
            <person name="Kosugi H."/>
            <person name="Hosoyama A."/>
            <person name="Fukui S."/>
            <person name="Nagai Y."/>
            <person name="Nishijima K."/>
            <person name="Nakazawa H."/>
            <person name="Takamiya M."/>
            <person name="Masuda S."/>
            <person name="Funahashi T."/>
            <person name="Tanaka T."/>
            <person name="Kudoh Y."/>
            <person name="Yamazaki J."/>
            <person name="Kushida N."/>
            <person name="Oguchi A."/>
            <person name="Aoki K."/>
            <person name="Kubota K."/>
            <person name="Nakamura Y."/>
            <person name="Nomura N."/>
            <person name="Sako Y."/>
            <person name="Kikuchi H."/>
        </authorList>
    </citation>
    <scope>NUCLEOTIDE SEQUENCE [LARGE SCALE GENOMIC DNA]</scope>
    <source>
        <strain evidence="9">ATCC 700893 / DSM 11879 / JCM 9820 / NBRC 100138 / K1</strain>
    </source>
</reference>
<feature type="transmembrane region" description="Helical" evidence="6">
    <location>
        <begin position="58"/>
        <end position="80"/>
    </location>
</feature>
<dbReference type="GeneID" id="1446136"/>
<feature type="transmembrane region" description="Helical" evidence="6">
    <location>
        <begin position="92"/>
        <end position="113"/>
    </location>
</feature>
<feature type="transmembrane region" description="Helical" evidence="6">
    <location>
        <begin position="20"/>
        <end position="38"/>
    </location>
</feature>
<keyword evidence="5" id="KW-0408">Iron</keyword>
<feature type="transmembrane region" description="Helical" evidence="6">
    <location>
        <begin position="133"/>
        <end position="156"/>
    </location>
</feature>
<dbReference type="PROSITE" id="PS50855">
    <property type="entry name" value="COX1"/>
    <property type="match status" value="1"/>
</dbReference>
<dbReference type="EC" id="1.9.3.1" evidence="8"/>
<dbReference type="SUPFAM" id="SSF81442">
    <property type="entry name" value="Cytochrome c oxidase subunit I-like"/>
    <property type="match status" value="1"/>
</dbReference>
<keyword evidence="3 6" id="KW-1133">Transmembrane helix</keyword>
<evidence type="ECO:0000256" key="3">
    <source>
        <dbReference type="ARBA" id="ARBA00022989"/>
    </source>
</evidence>
<organism evidence="8 9">
    <name type="scientific">Aeropyrum pernix (strain ATCC 700893 / DSM 11879 / JCM 9820 / NBRC 100138 / K1)</name>
    <dbReference type="NCBI Taxonomy" id="272557"/>
    <lineage>
        <taxon>Archaea</taxon>
        <taxon>Thermoproteota</taxon>
        <taxon>Thermoprotei</taxon>
        <taxon>Desulfurococcales</taxon>
        <taxon>Desulfurococcaceae</taxon>
        <taxon>Aeropyrum</taxon>
    </lineage>
</organism>
<dbReference type="GO" id="GO:0009060">
    <property type="term" value="P:aerobic respiration"/>
    <property type="evidence" value="ECO:0007669"/>
    <property type="project" value="InterPro"/>
</dbReference>
<dbReference type="Proteomes" id="UP000002518">
    <property type="component" value="Chromosome"/>
</dbReference>
<feature type="transmembrane region" description="Helical" evidence="6">
    <location>
        <begin position="326"/>
        <end position="352"/>
    </location>
</feature>
<feature type="transmembrane region" description="Helical" evidence="6">
    <location>
        <begin position="250"/>
        <end position="268"/>
    </location>
</feature>
<sequence length="548" mass="60146">MSGGKVSFSAEDRFTKVTMLVAFLMLPLGGLFGILQLFKRTPNFPDPVSDSTYYTALTGHGVVLAIVFTTFFIMGISAFIVSRELKTNFSRLALNLSLGLALLGTVLAAVAILSGQAKVLYTFYPPLKANPLFYIGAALLIVGSWVFMFDLFRLVLKFRRENPDLKVPVATYGILTAWVIWLVATPPVALEVLLLLVPMSLFGMEVDVLLARTLFWWFGHPLVYFWLLPAVALWYYAIPRILGVPLFSETMAKVAYILYMIASTPVGLHHQFVDPGIGPFFKLVHTLVTFVVATPSMLTAFNILATLERAGRMRGGRGLVGWVFKLPWGSLAFSGLMLPIILFANGGITGIINASFQLNTVVHNTTWIVGHFHTTVGGASALTFMAAMLLLAREMMKREVIAPWLAVAAFYMWTVGQYLFSIGYYVAGVMGAPRRTSELLYGGLAPTEWIPWLQLGAIGGMVFWIAGVILVGLIAATLLFGKKVSVPQGERVLAFDETTPGRIENGKYILEEVRFWIVVTIALAILGYIGPLYEIFARGLVPVGPVPP</sequence>
<feature type="transmembrane region" description="Helical" evidence="6">
    <location>
        <begin position="280"/>
        <end position="305"/>
    </location>
</feature>
<dbReference type="EnsemblBacteria" id="BAA80623">
    <property type="protein sequence ID" value="BAA80623"/>
    <property type="gene ID" value="APE_1623"/>
</dbReference>
<feature type="transmembrane region" description="Helical" evidence="6">
    <location>
        <begin position="515"/>
        <end position="533"/>
    </location>
</feature>
<evidence type="ECO:0000256" key="5">
    <source>
        <dbReference type="RuleBase" id="RU000370"/>
    </source>
</evidence>
<keyword evidence="5" id="KW-0679">Respiratory chain</keyword>
<keyword evidence="4 6" id="KW-0472">Membrane</keyword>
<dbReference type="Gene3D" id="1.20.210.10">
    <property type="entry name" value="Cytochrome c oxidase-like, subunit I domain"/>
    <property type="match status" value="1"/>
</dbReference>
<feature type="domain" description="Cytochrome oxidase subunit I profile" evidence="7">
    <location>
        <begin position="19"/>
        <end position="478"/>
    </location>
</feature>
<proteinExistence type="inferred from homology"/>
<dbReference type="InterPro" id="IPR023616">
    <property type="entry name" value="Cyt_c_oxase-like_su1_dom"/>
</dbReference>
<dbReference type="Pfam" id="PF00115">
    <property type="entry name" value="COX1"/>
    <property type="match status" value="1"/>
</dbReference>
<dbReference type="PRINTS" id="PR01165">
    <property type="entry name" value="CYCOXIDASEI"/>
</dbReference>
<feature type="transmembrane region" description="Helical" evidence="6">
    <location>
        <begin position="177"/>
        <end position="202"/>
    </location>
</feature>
<dbReference type="InterPro" id="IPR000883">
    <property type="entry name" value="Cyt_C_Oxase_1"/>
</dbReference>
<name>Q9YBH5_AERPE</name>
<dbReference type="GO" id="GO:0016020">
    <property type="term" value="C:membrane"/>
    <property type="evidence" value="ECO:0007669"/>
    <property type="project" value="UniProtKB-SubCell"/>
</dbReference>
<dbReference type="AlphaFoldDB" id="Q9YBH5"/>
<evidence type="ECO:0000259" key="7">
    <source>
        <dbReference type="PROSITE" id="PS50855"/>
    </source>
</evidence>
<dbReference type="EMBL" id="BA000002">
    <property type="protein sequence ID" value="BAA80623.1"/>
    <property type="molecule type" value="Genomic_DNA"/>
</dbReference>
<evidence type="ECO:0000313" key="9">
    <source>
        <dbReference type="Proteomes" id="UP000002518"/>
    </source>
</evidence>
<dbReference type="GO" id="GO:0016491">
    <property type="term" value="F:oxidoreductase activity"/>
    <property type="evidence" value="ECO:0007669"/>
    <property type="project" value="UniProtKB-KW"/>
</dbReference>
<dbReference type="PROSITE" id="PS00077">
    <property type="entry name" value="COX1_CUB"/>
    <property type="match status" value="1"/>
</dbReference>
<evidence type="ECO:0000313" key="8">
    <source>
        <dbReference type="EMBL" id="BAA80623.1"/>
    </source>
</evidence>
<keyword evidence="2 5" id="KW-0812">Transmembrane</keyword>
<evidence type="ECO:0000256" key="4">
    <source>
        <dbReference type="ARBA" id="ARBA00023136"/>
    </source>
</evidence>
<keyword evidence="5" id="KW-0479">Metal-binding</keyword>
<keyword evidence="9" id="KW-1185">Reference proteome</keyword>
<keyword evidence="5" id="KW-0349">Heme</keyword>
<feature type="transmembrane region" description="Helical" evidence="6">
    <location>
        <begin position="214"/>
        <end position="238"/>
    </location>
</feature>
<dbReference type="GO" id="GO:0020037">
    <property type="term" value="F:heme binding"/>
    <property type="evidence" value="ECO:0007669"/>
    <property type="project" value="InterPro"/>
</dbReference>
<evidence type="ECO:0000256" key="1">
    <source>
        <dbReference type="ARBA" id="ARBA00004141"/>
    </source>
</evidence>
<feature type="transmembrane region" description="Helical" evidence="6">
    <location>
        <begin position="461"/>
        <end position="481"/>
    </location>
</feature>
<evidence type="ECO:0000256" key="2">
    <source>
        <dbReference type="ARBA" id="ARBA00022692"/>
    </source>
</evidence>
<dbReference type="PATRIC" id="fig|272557.25.peg.1097"/>
<feature type="transmembrane region" description="Helical" evidence="6">
    <location>
        <begin position="372"/>
        <end position="392"/>
    </location>
</feature>
<evidence type="ECO:0000256" key="6">
    <source>
        <dbReference type="SAM" id="Phobius"/>
    </source>
</evidence>
<gene>
    <name evidence="8" type="ordered locus">APE_1623</name>
</gene>
<comment type="subcellular location">
    <subcellularLocation>
        <location evidence="1">Membrane</location>
        <topology evidence="1">Multi-pass membrane protein</topology>
    </subcellularLocation>
</comment>
<dbReference type="InterPro" id="IPR036927">
    <property type="entry name" value="Cyt_c_oxase-like_su1_sf"/>
</dbReference>
<comment type="similarity">
    <text evidence="5">Belongs to the heme-copper respiratory oxidase family.</text>
</comment>
<keyword evidence="5" id="KW-0813">Transport</keyword>
<dbReference type="STRING" id="272557.APE_1623"/>
<dbReference type="PANTHER" id="PTHR10422">
    <property type="entry name" value="CYTOCHROME C OXIDASE SUBUNIT 1"/>
    <property type="match status" value="1"/>
</dbReference>
<keyword evidence="5" id="KW-0249">Electron transport</keyword>
<dbReference type="PIR" id="B72542">
    <property type="entry name" value="B72542"/>
</dbReference>
<dbReference type="eggNOG" id="arCOG01238">
    <property type="taxonomic scope" value="Archaea"/>
</dbReference>
<feature type="transmembrane region" description="Helical" evidence="6">
    <location>
        <begin position="404"/>
        <end position="427"/>
    </location>
</feature>
<dbReference type="KEGG" id="ape:APE_1623"/>
<dbReference type="RefSeq" id="WP_010866493.1">
    <property type="nucleotide sequence ID" value="NC_000854.2"/>
</dbReference>
<dbReference type="PANTHER" id="PTHR10422:SF40">
    <property type="entry name" value="CYTOCHROME C OXIDASE SUBUNIT I"/>
    <property type="match status" value="1"/>
</dbReference>
<dbReference type="GO" id="GO:0004129">
    <property type="term" value="F:cytochrome-c oxidase activity"/>
    <property type="evidence" value="ECO:0007669"/>
    <property type="project" value="InterPro"/>
</dbReference>
<keyword evidence="8" id="KW-0560">Oxidoreductase</keyword>
<protein>
    <submittedName>
        <fullName evidence="8">Cytochrome c oxidase (Ba3-type) subunit I</fullName>
        <ecNumber evidence="8">1.9.3.1</ecNumber>
    </submittedName>
</protein>
<accession>Q9YBH5</accession>
<dbReference type="InterPro" id="IPR023615">
    <property type="entry name" value="Cyt_c_Oxase_su1_BS"/>
</dbReference>